<evidence type="ECO:0000313" key="3">
    <source>
        <dbReference type="Proteomes" id="UP000800036"/>
    </source>
</evidence>
<protein>
    <submittedName>
        <fullName evidence="2">Uncharacterized protein</fullName>
    </submittedName>
</protein>
<dbReference type="OrthoDB" id="3795149at2759"/>
<proteinExistence type="predicted"/>
<gene>
    <name evidence="2" type="ORF">BU23DRAFT_595184</name>
</gene>
<feature type="compositionally biased region" description="Polar residues" evidence="1">
    <location>
        <begin position="209"/>
        <end position="218"/>
    </location>
</feature>
<feature type="compositionally biased region" description="Low complexity" evidence="1">
    <location>
        <begin position="187"/>
        <end position="199"/>
    </location>
</feature>
<dbReference type="Proteomes" id="UP000800036">
    <property type="component" value="Unassembled WGS sequence"/>
</dbReference>
<evidence type="ECO:0000313" key="2">
    <source>
        <dbReference type="EMBL" id="KAF1979238.1"/>
    </source>
</evidence>
<feature type="compositionally biased region" description="Basic and acidic residues" evidence="1">
    <location>
        <begin position="124"/>
        <end position="134"/>
    </location>
</feature>
<dbReference type="AlphaFoldDB" id="A0A6A5VR17"/>
<name>A0A6A5VR17_9PLEO</name>
<dbReference type="EMBL" id="ML976658">
    <property type="protein sequence ID" value="KAF1979238.1"/>
    <property type="molecule type" value="Genomic_DNA"/>
</dbReference>
<accession>A0A6A5VR17</accession>
<feature type="region of interest" description="Disordered" evidence="1">
    <location>
        <begin position="104"/>
        <end position="134"/>
    </location>
</feature>
<reference evidence="2" key="1">
    <citation type="journal article" date="2020" name="Stud. Mycol.">
        <title>101 Dothideomycetes genomes: a test case for predicting lifestyles and emergence of pathogens.</title>
        <authorList>
            <person name="Haridas S."/>
            <person name="Albert R."/>
            <person name="Binder M."/>
            <person name="Bloem J."/>
            <person name="Labutti K."/>
            <person name="Salamov A."/>
            <person name="Andreopoulos B."/>
            <person name="Baker S."/>
            <person name="Barry K."/>
            <person name="Bills G."/>
            <person name="Bluhm B."/>
            <person name="Cannon C."/>
            <person name="Castanera R."/>
            <person name="Culley D."/>
            <person name="Daum C."/>
            <person name="Ezra D."/>
            <person name="Gonzalez J."/>
            <person name="Henrissat B."/>
            <person name="Kuo A."/>
            <person name="Liang C."/>
            <person name="Lipzen A."/>
            <person name="Lutzoni F."/>
            <person name="Magnuson J."/>
            <person name="Mondo S."/>
            <person name="Nolan M."/>
            <person name="Ohm R."/>
            <person name="Pangilinan J."/>
            <person name="Park H.-J."/>
            <person name="Ramirez L."/>
            <person name="Alfaro M."/>
            <person name="Sun H."/>
            <person name="Tritt A."/>
            <person name="Yoshinaga Y."/>
            <person name="Zwiers L.-H."/>
            <person name="Turgeon B."/>
            <person name="Goodwin S."/>
            <person name="Spatafora J."/>
            <person name="Crous P."/>
            <person name="Grigoriev I."/>
        </authorList>
    </citation>
    <scope>NUCLEOTIDE SEQUENCE</scope>
    <source>
        <strain evidence="2">CBS 107.79</strain>
    </source>
</reference>
<evidence type="ECO:0000256" key="1">
    <source>
        <dbReference type="SAM" id="MobiDB-lite"/>
    </source>
</evidence>
<keyword evidence="3" id="KW-1185">Reference proteome</keyword>
<feature type="region of interest" description="Disordered" evidence="1">
    <location>
        <begin position="177"/>
        <end position="222"/>
    </location>
</feature>
<organism evidence="2 3">
    <name type="scientific">Bimuria novae-zelandiae CBS 107.79</name>
    <dbReference type="NCBI Taxonomy" id="1447943"/>
    <lineage>
        <taxon>Eukaryota</taxon>
        <taxon>Fungi</taxon>
        <taxon>Dikarya</taxon>
        <taxon>Ascomycota</taxon>
        <taxon>Pezizomycotina</taxon>
        <taxon>Dothideomycetes</taxon>
        <taxon>Pleosporomycetidae</taxon>
        <taxon>Pleosporales</taxon>
        <taxon>Massarineae</taxon>
        <taxon>Didymosphaeriaceae</taxon>
        <taxon>Bimuria</taxon>
    </lineage>
</organism>
<feature type="compositionally biased region" description="Polar residues" evidence="1">
    <location>
        <begin position="330"/>
        <end position="345"/>
    </location>
</feature>
<feature type="region of interest" description="Disordered" evidence="1">
    <location>
        <begin position="1"/>
        <end position="40"/>
    </location>
</feature>
<sequence length="597" mass="66249">MPPKILAHGQPSNHQSHPSRPEPFKDPNIQPCELRCDRPLSTQRRGDFMAFIDRRYPELVQGWTASQDDISHDSGNRTIPQNAARRADALIPASLPRHAKNWNDIPEDMLIPNPRQKTPRRMKKAETTETADKVANKVSSNTTLEMAEDGSAASSAAGKQSVHDFLSDIDARIARSKGGMAGQREISSLSSVSTTSGGLRNPEEYTPDAQASTTSETLPASRAVEMDPYSLIEKLELELEPFIQLHTSGEGYLSGEALRSPLFGTQEDMDLHVQYVTPPGGSHDALIPQSTDLEDFTAVNVVPQNRQDESVLCAKPKNSAAEAANKEAAHNTTRGKIALSSTNTASEEDDNFEEWSYLQARKAAGESTILPPEMRKKLLQKILADEAQRRKQDPHYQHSLTMAKVNAAEAKREAEIPNELLYPEAKAKRGSASAENYDIDLEDWYLLDECVVEGHKDQDNKSASAPVPPSDLFGLHFQNDNSIDGNYALYEQLSKRGKDLLDGYYVDDPLHPDQLIKSEQNGLPGWLGTIFKQARKVGKVVVYKRQKQKTANTVYKSGWTLKDTLDANALGKPDFVHRPKEGWTLKDVLEETMESET</sequence>
<feature type="region of interest" description="Disordered" evidence="1">
    <location>
        <begin position="322"/>
        <end position="346"/>
    </location>
</feature>